<protein>
    <recommendedName>
        <fullName evidence="5">Oxysterol-binding protein</fullName>
    </recommendedName>
</protein>
<feature type="coiled-coil region" evidence="6">
    <location>
        <begin position="117"/>
        <end position="144"/>
    </location>
</feature>
<dbReference type="RefSeq" id="XP_066925494.1">
    <property type="nucleotide sequence ID" value="XM_067069393.1"/>
</dbReference>
<dbReference type="Proteomes" id="UP000594262">
    <property type="component" value="Unplaced"/>
</dbReference>
<dbReference type="Pfam" id="PF01237">
    <property type="entry name" value="Oxysterol_BP"/>
    <property type="match status" value="1"/>
</dbReference>
<dbReference type="InterPro" id="IPR037239">
    <property type="entry name" value="OSBP_sf"/>
</dbReference>
<dbReference type="FunFam" id="1.10.287.2720:FF:000001">
    <property type="entry name" value="Oxysterol-binding OBPalpha"/>
    <property type="match status" value="1"/>
</dbReference>
<dbReference type="Gene3D" id="3.30.70.3490">
    <property type="match status" value="1"/>
</dbReference>
<keyword evidence="2 5" id="KW-0445">Lipid transport</keyword>
<dbReference type="SUPFAM" id="SSF144000">
    <property type="entry name" value="Oxysterol-binding protein-like"/>
    <property type="match status" value="1"/>
</dbReference>
<accession>A0A7M5XDI4</accession>
<evidence type="ECO:0000256" key="5">
    <source>
        <dbReference type="RuleBase" id="RU003845"/>
    </source>
</evidence>
<evidence type="ECO:0000313" key="10">
    <source>
        <dbReference type="Proteomes" id="UP000594262"/>
    </source>
</evidence>
<dbReference type="InterPro" id="IPR018494">
    <property type="entry name" value="Oxysterol-bd_CS"/>
</dbReference>
<dbReference type="GO" id="GO:0005794">
    <property type="term" value="C:Golgi apparatus"/>
    <property type="evidence" value="ECO:0007669"/>
    <property type="project" value="TreeGrafter"/>
</dbReference>
<dbReference type="SUPFAM" id="SSF50729">
    <property type="entry name" value="PH domain-like"/>
    <property type="match status" value="1"/>
</dbReference>
<feature type="domain" description="PH" evidence="8">
    <location>
        <begin position="2"/>
        <end position="99"/>
    </location>
</feature>
<dbReference type="PANTHER" id="PTHR10972">
    <property type="entry name" value="OXYSTEROL-BINDING PROTEIN-RELATED"/>
    <property type="match status" value="1"/>
</dbReference>
<dbReference type="PROSITE" id="PS50003">
    <property type="entry name" value="PH_DOMAIN"/>
    <property type="match status" value="1"/>
</dbReference>
<keyword evidence="10" id="KW-1185">Reference proteome</keyword>
<feature type="region of interest" description="Disordered" evidence="7">
    <location>
        <begin position="380"/>
        <end position="414"/>
    </location>
</feature>
<dbReference type="GO" id="GO:0032934">
    <property type="term" value="F:sterol binding"/>
    <property type="evidence" value="ECO:0007669"/>
    <property type="project" value="TreeGrafter"/>
</dbReference>
<dbReference type="GO" id="GO:0006869">
    <property type="term" value="P:lipid transport"/>
    <property type="evidence" value="ECO:0007669"/>
    <property type="project" value="UniProtKB-KW"/>
</dbReference>
<dbReference type="OrthoDB" id="14833at2759"/>
<dbReference type="GO" id="GO:0016020">
    <property type="term" value="C:membrane"/>
    <property type="evidence" value="ECO:0007669"/>
    <property type="project" value="TreeGrafter"/>
</dbReference>
<dbReference type="GeneID" id="136812868"/>
<keyword evidence="6" id="KW-0175">Coiled coil</keyword>
<evidence type="ECO:0000256" key="6">
    <source>
        <dbReference type="SAM" id="Coils"/>
    </source>
</evidence>
<feature type="region of interest" description="Disordered" evidence="7">
    <location>
        <begin position="194"/>
        <end position="248"/>
    </location>
</feature>
<dbReference type="PROSITE" id="PS01013">
    <property type="entry name" value="OSBP"/>
    <property type="match status" value="1"/>
</dbReference>
<dbReference type="InterPro" id="IPR001849">
    <property type="entry name" value="PH_domain"/>
</dbReference>
<dbReference type="Gene3D" id="2.30.29.30">
    <property type="entry name" value="Pleckstrin-homology domain (PH domain)/Phosphotyrosine-binding domain (PTB)"/>
    <property type="match status" value="1"/>
</dbReference>
<name>A0A7M5XDI4_9CNID</name>
<sequence length="792" mass="89392">MAVKMEGPLTKWTNVVQGWQYRWFVLDDHTGLLSYYTSKDRMMRGARRGCLRLKGGVVGINDEDDSTFTITCDHRTFHFQAQDSEERRKWVKNLEETILKHSGDGILSSFDNASMTEEELNRKMQEAEAYFRILTQQVKKMESQINHSSNMKAERSFILKDSLTQMIETMGQTIELLHNAKTSLAKKVPVPVLDNQSQSPVDISDSTIDSSSSPVLPDTDASSSLNDSTSPVHLVVSSSSGPSGNSSADADIVEEACEVTETTKNDINTQQALTQNNTQIPGPVQAPDVDTPTINQEPAPTFQQPAPSLSFIETVPISSYTSSDEEDEGDEFFDAEEEIAVDDIENSLKLEEEALQHMKNQQHDNGILDMNDAIRNEGLQRQRTESTKSKTAFSDEEYDIGRDDEDDEEADMSSHGSVISHLISQVKIGMDLTKVTLPTFILERRSLLEMYADFFAHPDLFKGIPDLDDAGDRMLQVLKWYLSSFHAGRKSTVAKKPYNPILGETFQCFFDLTDDPNYGKDENNLSQDGPIPWGTKEDVTFVAEQVSHHPPISAFYAECENKDVCFNAHIWTKSKFLGLSVGVHMAGNGNVFVSKWDEEYIMTFPNAYGRSILTVPWVELGGKTEITCPTTGFSAQIEFLTKPFYGGKKNILRAEVYAPSQKKPFLTVNGPWNGVMHAKRANSSETEVFVDTFTMPIVDKKVKKVPKQLEFESRRLWEDVTNALKINDIENATEGKHKLEEKQRQDARVRKDTNTKWVTRLFDEEEIAEGERLFNYKWPLYKRKGMKKPGST</sequence>
<dbReference type="CDD" id="cd13290">
    <property type="entry name" value="PH_ORP9"/>
    <property type="match status" value="1"/>
</dbReference>
<dbReference type="PANTHER" id="PTHR10972:SF200">
    <property type="entry name" value="OXYSTEROL-BINDING PROTEIN-RELATED PROTEIN 9"/>
    <property type="match status" value="1"/>
</dbReference>
<dbReference type="FunFam" id="2.40.160.120:FF:000014">
    <property type="entry name" value="Oxysterol-binding protein"/>
    <property type="match status" value="1"/>
</dbReference>
<comment type="similarity">
    <text evidence="4">Belongs to the OSBP family.</text>
</comment>
<evidence type="ECO:0000313" key="9">
    <source>
        <dbReference type="EnsemblMetazoa" id="CLYHEMP021455.1"/>
    </source>
</evidence>
<dbReference type="InterPro" id="IPR000648">
    <property type="entry name" value="Oxysterol-bd"/>
</dbReference>
<dbReference type="AlphaFoldDB" id="A0A7M5XDI4"/>
<feature type="compositionally biased region" description="Acidic residues" evidence="7">
    <location>
        <begin position="394"/>
        <end position="411"/>
    </location>
</feature>
<reference evidence="9" key="1">
    <citation type="submission" date="2021-01" db="UniProtKB">
        <authorList>
            <consortium name="EnsemblMetazoa"/>
        </authorList>
    </citation>
    <scope>IDENTIFICATION</scope>
</reference>
<feature type="compositionally biased region" description="Low complexity" evidence="7">
    <location>
        <begin position="228"/>
        <end position="247"/>
    </location>
</feature>
<dbReference type="Gene3D" id="1.10.287.2720">
    <property type="match status" value="1"/>
</dbReference>
<feature type="compositionally biased region" description="Low complexity" evidence="7">
    <location>
        <begin position="199"/>
        <end position="215"/>
    </location>
</feature>
<keyword evidence="1 5" id="KW-0813">Transport</keyword>
<evidence type="ECO:0000256" key="7">
    <source>
        <dbReference type="SAM" id="MobiDB-lite"/>
    </source>
</evidence>
<evidence type="ECO:0000256" key="1">
    <source>
        <dbReference type="ARBA" id="ARBA00022448"/>
    </source>
</evidence>
<dbReference type="Pfam" id="PF00169">
    <property type="entry name" value="PH"/>
    <property type="match status" value="1"/>
</dbReference>
<organism evidence="9 10">
    <name type="scientific">Clytia hemisphaerica</name>
    <dbReference type="NCBI Taxonomy" id="252671"/>
    <lineage>
        <taxon>Eukaryota</taxon>
        <taxon>Metazoa</taxon>
        <taxon>Cnidaria</taxon>
        <taxon>Hydrozoa</taxon>
        <taxon>Hydroidolina</taxon>
        <taxon>Leptothecata</taxon>
        <taxon>Obeliida</taxon>
        <taxon>Clytiidae</taxon>
        <taxon>Clytia</taxon>
    </lineage>
</organism>
<dbReference type="Gene3D" id="2.40.160.120">
    <property type="match status" value="1"/>
</dbReference>
<evidence type="ECO:0000259" key="8">
    <source>
        <dbReference type="PROSITE" id="PS50003"/>
    </source>
</evidence>
<evidence type="ECO:0000256" key="3">
    <source>
        <dbReference type="ARBA" id="ARBA00023121"/>
    </source>
</evidence>
<evidence type="ECO:0000256" key="2">
    <source>
        <dbReference type="ARBA" id="ARBA00023055"/>
    </source>
</evidence>
<dbReference type="EnsemblMetazoa" id="CLYHEMT021455.1">
    <property type="protein sequence ID" value="CLYHEMP021455.1"/>
    <property type="gene ID" value="CLYHEMG021455"/>
</dbReference>
<evidence type="ECO:0000256" key="4">
    <source>
        <dbReference type="RuleBase" id="RU003844"/>
    </source>
</evidence>
<proteinExistence type="inferred from homology"/>
<dbReference type="FunFam" id="2.30.29.30:FF:000089">
    <property type="entry name" value="Oxysterol-binding protein"/>
    <property type="match status" value="1"/>
</dbReference>
<dbReference type="GO" id="GO:0005829">
    <property type="term" value="C:cytosol"/>
    <property type="evidence" value="ECO:0007669"/>
    <property type="project" value="TreeGrafter"/>
</dbReference>
<dbReference type="InterPro" id="IPR011993">
    <property type="entry name" value="PH-like_dom_sf"/>
</dbReference>
<keyword evidence="3" id="KW-0446">Lipid-binding</keyword>
<dbReference type="SMART" id="SM00233">
    <property type="entry name" value="PH"/>
    <property type="match status" value="1"/>
</dbReference>